<evidence type="ECO:0000313" key="3">
    <source>
        <dbReference type="Proteomes" id="UP000233551"/>
    </source>
</evidence>
<feature type="region of interest" description="Disordered" evidence="1">
    <location>
        <begin position="1"/>
        <end position="112"/>
    </location>
</feature>
<keyword evidence="3" id="KW-1185">Reference proteome</keyword>
<reference evidence="2 3" key="1">
    <citation type="submission" date="2017-11" db="EMBL/GenBank/DDBJ databases">
        <title>De-novo sequencing of pomegranate (Punica granatum L.) genome.</title>
        <authorList>
            <person name="Akparov Z."/>
            <person name="Amiraslanov A."/>
            <person name="Hajiyeva S."/>
            <person name="Abbasov M."/>
            <person name="Kaur K."/>
            <person name="Hamwieh A."/>
            <person name="Solovyev V."/>
            <person name="Salamov A."/>
            <person name="Braich B."/>
            <person name="Kosarev P."/>
            <person name="Mahmoud A."/>
            <person name="Hajiyev E."/>
            <person name="Babayeva S."/>
            <person name="Izzatullayeva V."/>
            <person name="Mammadov A."/>
            <person name="Mammadov A."/>
            <person name="Sharifova S."/>
            <person name="Ojaghi J."/>
            <person name="Eynullazada K."/>
            <person name="Bayramov B."/>
            <person name="Abdulazimova A."/>
            <person name="Shahmuradov I."/>
        </authorList>
    </citation>
    <scope>NUCLEOTIDE SEQUENCE [LARGE SCALE GENOMIC DNA]</scope>
    <source>
        <strain evidence="3">cv. AG2017</strain>
        <tissue evidence="2">Leaf</tissue>
    </source>
</reference>
<evidence type="ECO:0000256" key="1">
    <source>
        <dbReference type="SAM" id="MobiDB-lite"/>
    </source>
</evidence>
<gene>
    <name evidence="2" type="ORF">CRG98_019652</name>
</gene>
<dbReference type="Proteomes" id="UP000233551">
    <property type="component" value="Unassembled WGS sequence"/>
</dbReference>
<organism evidence="2 3">
    <name type="scientific">Punica granatum</name>
    <name type="common">Pomegranate</name>
    <dbReference type="NCBI Taxonomy" id="22663"/>
    <lineage>
        <taxon>Eukaryota</taxon>
        <taxon>Viridiplantae</taxon>
        <taxon>Streptophyta</taxon>
        <taxon>Embryophyta</taxon>
        <taxon>Tracheophyta</taxon>
        <taxon>Spermatophyta</taxon>
        <taxon>Magnoliopsida</taxon>
        <taxon>eudicotyledons</taxon>
        <taxon>Gunneridae</taxon>
        <taxon>Pentapetalae</taxon>
        <taxon>rosids</taxon>
        <taxon>malvids</taxon>
        <taxon>Myrtales</taxon>
        <taxon>Lythraceae</taxon>
        <taxon>Punica</taxon>
    </lineage>
</organism>
<dbReference type="AlphaFoldDB" id="A0A2I0JUH7"/>
<dbReference type="EMBL" id="PGOL01001219">
    <property type="protein sequence ID" value="PKI59958.1"/>
    <property type="molecule type" value="Genomic_DNA"/>
</dbReference>
<proteinExistence type="predicted"/>
<name>A0A2I0JUH7_PUNGR</name>
<sequence>MCQNLKAINAGSEPKSGVEAQKWGRSSMQGRNPKVNAGPEPDVRPKPNAVNVGLESDTGPELDVGPEPNAVNAGPEPDAVNAGLELDVGPEPDAVNAGPEPDAVNPGPNPMHKKLVSVSLTWEGGSALDSQHVSPWRKGEDRGWSTREGWHDSLVMRGWHNSPVVRGGWPGWTASGHSTSRHGEVKTAGGVPAKVGTTRLSCGVGGRDGRPLVIARLAIESTSRHGEVKTAGGLPAKVGTTRLLCGVSGRDGRPLVIARLATERGEDRGWSTREGWHNSPVVWGGWPGWTASGHSPVVRGGWPGWTTSGHSTSCHGEVKTAGGLPAKVGTTRLSCEVGGRDGQPLDGRPLVTRLSCGVGDRDGQPLVIARLAMERGEDRRWSTREDWHNSPVVWGGWPGWTASGHSPVVRGGWPGWTASGHSTSRHGEVKTSSGLPAKVGTTRLSCGVGDRDGQPLVISRLAMER</sequence>
<evidence type="ECO:0000313" key="2">
    <source>
        <dbReference type="EMBL" id="PKI59958.1"/>
    </source>
</evidence>
<comment type="caution">
    <text evidence="2">The sequence shown here is derived from an EMBL/GenBank/DDBJ whole genome shotgun (WGS) entry which is preliminary data.</text>
</comment>
<accession>A0A2I0JUH7</accession>
<protein>
    <submittedName>
        <fullName evidence="2">Uncharacterized protein</fullName>
    </submittedName>
</protein>